<dbReference type="EMBL" id="VJMH01006994">
    <property type="protein sequence ID" value="KAF0686480.1"/>
    <property type="molecule type" value="Genomic_DNA"/>
</dbReference>
<gene>
    <name evidence="2" type="primary">Aste57867_21718</name>
    <name evidence="1" type="ORF">As57867_021649</name>
    <name evidence="2" type="ORF">ASTE57867_21718</name>
</gene>
<proteinExistence type="predicted"/>
<dbReference type="Proteomes" id="UP000332933">
    <property type="component" value="Unassembled WGS sequence"/>
</dbReference>
<dbReference type="EMBL" id="CAADRA010007020">
    <property type="protein sequence ID" value="VFT98387.1"/>
    <property type="molecule type" value="Genomic_DNA"/>
</dbReference>
<dbReference type="AlphaFoldDB" id="A0A485LKC3"/>
<sequence length="89" mass="9872">MPSLVRCNVDLKHGATPWLEIQQPLSIYDDHLGRLLNKPLKLLHLYPAGASLASMYYYDTMSAAAQAQYDAAPAVRRRHATKMICGTDG</sequence>
<evidence type="ECO:0000313" key="1">
    <source>
        <dbReference type="EMBL" id="KAF0686480.1"/>
    </source>
</evidence>
<evidence type="ECO:0000313" key="3">
    <source>
        <dbReference type="Proteomes" id="UP000332933"/>
    </source>
</evidence>
<protein>
    <submittedName>
        <fullName evidence="2">Aste57867_21718 protein</fullName>
    </submittedName>
</protein>
<reference evidence="2 3" key="1">
    <citation type="submission" date="2019-03" db="EMBL/GenBank/DDBJ databases">
        <authorList>
            <person name="Gaulin E."/>
            <person name="Dumas B."/>
        </authorList>
    </citation>
    <scope>NUCLEOTIDE SEQUENCE [LARGE SCALE GENOMIC DNA]</scope>
    <source>
        <strain evidence="2">CBS 568.67</strain>
    </source>
</reference>
<accession>A0A485LKC3</accession>
<reference evidence="1" key="2">
    <citation type="submission" date="2019-06" db="EMBL/GenBank/DDBJ databases">
        <title>Genomics analysis of Aphanomyces spp. identifies a new class of oomycete effector associated with host adaptation.</title>
        <authorList>
            <person name="Gaulin E."/>
        </authorList>
    </citation>
    <scope>NUCLEOTIDE SEQUENCE</scope>
    <source>
        <strain evidence="1">CBS 578.67</strain>
    </source>
</reference>
<organism evidence="2 3">
    <name type="scientific">Aphanomyces stellatus</name>
    <dbReference type="NCBI Taxonomy" id="120398"/>
    <lineage>
        <taxon>Eukaryota</taxon>
        <taxon>Sar</taxon>
        <taxon>Stramenopiles</taxon>
        <taxon>Oomycota</taxon>
        <taxon>Saprolegniomycetes</taxon>
        <taxon>Saprolegniales</taxon>
        <taxon>Verrucalvaceae</taxon>
        <taxon>Aphanomyces</taxon>
    </lineage>
</organism>
<keyword evidence="3" id="KW-1185">Reference proteome</keyword>
<evidence type="ECO:0000313" key="2">
    <source>
        <dbReference type="EMBL" id="VFT98387.1"/>
    </source>
</evidence>
<name>A0A485LKC3_9STRA</name>